<dbReference type="GO" id="GO:0006351">
    <property type="term" value="P:DNA-templated transcription"/>
    <property type="evidence" value="ECO:0007669"/>
    <property type="project" value="UniProtKB-UniRule"/>
</dbReference>
<feature type="domain" description="DNA-directed RNA polymerase beta subunit external 1" evidence="14">
    <location>
        <begin position="596"/>
        <end position="661"/>
    </location>
</feature>
<keyword evidence="2 6" id="KW-0808">Transferase</keyword>
<dbReference type="Pfam" id="PF04560">
    <property type="entry name" value="RNA_pol_Rpb2_7"/>
    <property type="match status" value="1"/>
</dbReference>
<organism evidence="15 16">
    <name type="scientific">Vreelandella titanicae BH1</name>
    <dbReference type="NCBI Taxonomy" id="1204738"/>
    <lineage>
        <taxon>Bacteria</taxon>
        <taxon>Pseudomonadati</taxon>
        <taxon>Pseudomonadota</taxon>
        <taxon>Gammaproteobacteria</taxon>
        <taxon>Oceanospirillales</taxon>
        <taxon>Halomonadaceae</taxon>
        <taxon>Vreelandella</taxon>
    </lineage>
</organism>
<dbReference type="FunFam" id="3.90.1100.10:FF:000002">
    <property type="entry name" value="DNA-directed RNA polymerase subunit beta"/>
    <property type="match status" value="1"/>
</dbReference>
<comment type="caution">
    <text evidence="15">The sequence shown here is derived from an EMBL/GenBank/DDBJ whole genome shotgun (WGS) entry which is preliminary data.</text>
</comment>
<dbReference type="PROSITE" id="PS01166">
    <property type="entry name" value="RNA_POL_BETA"/>
    <property type="match status" value="1"/>
</dbReference>
<reference evidence="15 16" key="1">
    <citation type="journal article" date="2013" name="Genome Announc.">
        <title>Draft Genome of the Marine Gammaproteobacterium Halomonas titanicae.</title>
        <authorList>
            <person name="Sanchez-Porro C."/>
            <person name="de la Haba R.R."/>
            <person name="Cruz-Hernandez N."/>
            <person name="Gonzalez J.M."/>
            <person name="Reyes-Guirao C."/>
            <person name="Navarro-Sampedro L."/>
            <person name="Carballo M."/>
            <person name="Ventosa A."/>
        </authorList>
    </citation>
    <scope>NUCLEOTIDE SEQUENCE [LARGE SCALE GENOMIC DNA]</scope>
    <source>
        <strain evidence="15 16">BH1</strain>
    </source>
</reference>
<dbReference type="FunFam" id="2.40.50.100:FF:000006">
    <property type="entry name" value="DNA-directed RNA polymerase subunit beta"/>
    <property type="match status" value="1"/>
</dbReference>
<dbReference type="NCBIfam" id="TIGR02013">
    <property type="entry name" value="rpoB"/>
    <property type="match status" value="1"/>
</dbReference>
<dbReference type="Gene3D" id="3.90.1110.10">
    <property type="entry name" value="RNA polymerase Rpb2, domain 2"/>
    <property type="match status" value="1"/>
</dbReference>
<protein>
    <recommendedName>
        <fullName evidence="6 8">DNA-directed RNA polymerase subunit beta</fullName>
        <shortName evidence="6">RNAP subunit beta</shortName>
        <ecNumber evidence="6 8">2.7.7.6</ecNumber>
    </recommendedName>
    <alternativeName>
        <fullName evidence="6">RNA polymerase subunit beta</fullName>
    </alternativeName>
    <alternativeName>
        <fullName evidence="6">Transcriptase subunit beta</fullName>
    </alternativeName>
</protein>
<evidence type="ECO:0000259" key="11">
    <source>
        <dbReference type="Pfam" id="PF04561"/>
    </source>
</evidence>
<dbReference type="InterPro" id="IPR007121">
    <property type="entry name" value="RNA_pol_bsu_CS"/>
</dbReference>
<dbReference type="Gene3D" id="3.90.1800.10">
    <property type="entry name" value="RNA polymerase alpha subunit dimerisation domain"/>
    <property type="match status" value="1"/>
</dbReference>
<dbReference type="FunFam" id="2.40.270.10:FF:000003">
    <property type="entry name" value="DNA-directed RNA polymerase subunit beta"/>
    <property type="match status" value="1"/>
</dbReference>
<evidence type="ECO:0000259" key="9">
    <source>
        <dbReference type="Pfam" id="PF00562"/>
    </source>
</evidence>
<evidence type="ECO:0000313" key="16">
    <source>
        <dbReference type="Proteomes" id="UP000011651"/>
    </source>
</evidence>
<proteinExistence type="inferred from homology"/>
<dbReference type="Gene3D" id="3.90.1100.10">
    <property type="match status" value="2"/>
</dbReference>
<accession>L9U8U2</accession>
<keyword evidence="4 6" id="KW-0804">Transcription</keyword>
<gene>
    <name evidence="6" type="primary">rpoB</name>
    <name evidence="15" type="ORF">HALTITAN_2652</name>
</gene>
<dbReference type="RefSeq" id="WP_009288148.1">
    <property type="nucleotide sequence ID" value="NZ_AOPO01000014.1"/>
</dbReference>
<evidence type="ECO:0000256" key="2">
    <source>
        <dbReference type="ARBA" id="ARBA00022679"/>
    </source>
</evidence>
<evidence type="ECO:0000259" key="13">
    <source>
        <dbReference type="Pfam" id="PF04565"/>
    </source>
</evidence>
<dbReference type="HAMAP" id="MF_01321">
    <property type="entry name" value="RNApol_bact_RpoB"/>
    <property type="match status" value="1"/>
</dbReference>
<evidence type="ECO:0000313" key="15">
    <source>
        <dbReference type="EMBL" id="ELY20663.1"/>
    </source>
</evidence>
<feature type="domain" description="RNA polymerase Rpb2" evidence="13">
    <location>
        <begin position="518"/>
        <end position="585"/>
    </location>
</feature>
<dbReference type="InterPro" id="IPR042107">
    <property type="entry name" value="DNA-dir_RNA_pol_bsu_ext_1_sf"/>
</dbReference>
<dbReference type="GO" id="GO:0032549">
    <property type="term" value="F:ribonucleoside binding"/>
    <property type="evidence" value="ECO:0007669"/>
    <property type="project" value="InterPro"/>
</dbReference>
<comment type="subunit">
    <text evidence="6 8">The RNAP catalytic core consists of 2 alpha, 1 beta, 1 beta' and 1 omega subunit. When a sigma factor is associated with the core the holoenzyme is formed, which can initiate transcription.</text>
</comment>
<comment type="similarity">
    <text evidence="6 7">Belongs to the RNA polymerase beta chain family.</text>
</comment>
<dbReference type="InterPro" id="IPR037034">
    <property type="entry name" value="RNA_pol_Rpb2_2_sf"/>
</dbReference>
<evidence type="ECO:0000259" key="14">
    <source>
        <dbReference type="Pfam" id="PF10385"/>
    </source>
</evidence>
<dbReference type="Gene3D" id="2.40.270.10">
    <property type="entry name" value="DNA-directed RNA polymerase, subunit 2, domain 6"/>
    <property type="match status" value="1"/>
</dbReference>
<dbReference type="GO" id="GO:0003899">
    <property type="term" value="F:DNA-directed RNA polymerase activity"/>
    <property type="evidence" value="ECO:0007669"/>
    <property type="project" value="UniProtKB-UniRule"/>
</dbReference>
<dbReference type="Pfam" id="PF04565">
    <property type="entry name" value="RNA_pol_Rpb2_3"/>
    <property type="match status" value="1"/>
</dbReference>
<evidence type="ECO:0000256" key="4">
    <source>
        <dbReference type="ARBA" id="ARBA00023163"/>
    </source>
</evidence>
<feature type="domain" description="RNA polymerase Rpb2" evidence="10">
    <location>
        <begin position="1283"/>
        <end position="1357"/>
    </location>
</feature>
<evidence type="ECO:0000256" key="5">
    <source>
        <dbReference type="ARBA" id="ARBA00048552"/>
    </source>
</evidence>
<dbReference type="SUPFAM" id="SSF64484">
    <property type="entry name" value="beta and beta-prime subunits of DNA dependent RNA-polymerase"/>
    <property type="match status" value="1"/>
</dbReference>
<sequence>MAYSYTEKKRIRKDFGKLPQVMDVPYLLAIQLDSYYDFLQQDRSPDERHEVGLHAAFKSVFPIESFSGNAALEYVSYRFGTPAFDVKECQLRGVTYSAPLRVKVRLIIYDRDSSNKAIKDIKEQEVYMGEIPLMTENGTFVINGTERVIVSQLHRSPGVFFDHDKGKSHSSGKLLYSARVIPYRGSWLDFEFDPKDNVFVRIDRRRKLPASVLMRALGMNTEEILAEFFETSVFHIEKSGFYVELVPSRLRGETATFDIKDGEGNVIVEEGRRITQKHIRQLEKAGLERLDVPMEYLFGKTLAKDQIDSKTGELICPCNTEITPEVLERMAQGGITLVKTLYTNDLDCGSFISDTLKLDATNSALEALVEIYRMMRPGEPPTKESAETLFNNLFFSEDRYDLSGVGRMKFNRRLRRDTDTGSGVLDRKDILDVLRELISIRNGFGDVDDIDHLGNRRIRCVGEMAENQFRVGLVRVERAVKERLSMAESEGLMPQDLINAKPVAAAVKEFFGSSQLSQFMDQNNPLSEVTHKRRVSALGPGGLTRERAGFEVRDVHATHYGRLCPIETPEGPNIGLINSLATYSHTNSYGFLETPYRKVVDRQLTDDIVHLSAIEEGDFVIAQASAAVDESNKLSDDLVQVRHRGETTFMRPEQVTLMDVSPRQVVSVAAALIPFLEHDDANRALMGSNMQRQAVPTLRADKPLVGTGMERFVARDSGVCAVANRGGVIDSVDARRVVVRVNEDEIIGGEAGVDIYNLTKYTRSNQNTCMNQRPIVRPGDSVARGDILADGPSVDMGDLALGQNMRIAFMPWNGYNFEDSILLSERVVQEDRFTTIHIQELTCVSRDTKLGSEEITSDIPNVGESALSKLDEAGVVYIGAEVGPGDILVGKVTPKGETQLTPEEKLLRAIFGEKASDVKDTSLRAPTGMKGTVIDVQVFTRDGVEKDSRALSIERTQLDEVRKDLQETYRIAEDATFERLKRTLDGQAVNGGPNLKKGDVLDEAYLDELPRQQWFKLRMQDESYNELLAQADEQLETRRKEMDERFEDKKRKLTQGDDLAPGVLKIVKVYMAVKRRIQPGDKMAGRHGNKGVISAIMPIEDMPFDEKGEPVDVVLNPLGVPSRMNVGQILETHLGMAARGLGVKIEAMLRDARGQQVAEIRDFLGQIYNTQGTRVEDLDSLTDDEIIALAKNLKGGVPMATPVFDGAKEHEIKHLLKLADIPESGQMALFDGRTGDAFDRPVTVGYMYMLKLNHLVDDKMHARSTGSYSLVTQQPLGGKAQFGGQRFGEMEVWALEAYGAAYTLQEMLTVKSDDVEGRTKMYKNIVDGDHTMQAGMPESFNVLVKEIRSLGIDIELES</sequence>
<dbReference type="Pfam" id="PF04561">
    <property type="entry name" value="RNA_pol_Rpb2_2"/>
    <property type="match status" value="2"/>
</dbReference>
<keyword evidence="3 6" id="KW-0548">Nucleotidyltransferase</keyword>
<dbReference type="Gene3D" id="2.40.50.150">
    <property type="match status" value="1"/>
</dbReference>
<dbReference type="FunFam" id="2.40.50.150:FF:000001">
    <property type="entry name" value="DNA-directed RNA polymerase subunit beta"/>
    <property type="match status" value="1"/>
</dbReference>
<evidence type="ECO:0000256" key="7">
    <source>
        <dbReference type="RuleBase" id="RU000434"/>
    </source>
</evidence>
<evidence type="ECO:0000259" key="10">
    <source>
        <dbReference type="Pfam" id="PF04560"/>
    </source>
</evidence>
<dbReference type="Gene3D" id="2.40.50.100">
    <property type="match status" value="1"/>
</dbReference>
<dbReference type="InterPro" id="IPR015712">
    <property type="entry name" value="DNA-dir_RNA_pol_su2"/>
</dbReference>
<dbReference type="FunFam" id="3.90.1800.10:FF:000001">
    <property type="entry name" value="DNA-directed RNA polymerase subunit beta"/>
    <property type="match status" value="1"/>
</dbReference>
<dbReference type="InterPro" id="IPR019462">
    <property type="entry name" value="DNA-dir_RNA_pol_bsu_external_1"/>
</dbReference>
<keyword evidence="1 6" id="KW-0240">DNA-directed RNA polymerase</keyword>
<dbReference type="EC" id="2.7.7.6" evidence="6 8"/>
<dbReference type="InterPro" id="IPR007645">
    <property type="entry name" value="RNA_pol_Rpb2_3"/>
</dbReference>
<dbReference type="InterPro" id="IPR007120">
    <property type="entry name" value="DNA-dir_RNAP_su2_dom"/>
</dbReference>
<feature type="domain" description="RNA polymerase Rpb2" evidence="11">
    <location>
        <begin position="155"/>
        <end position="226"/>
    </location>
</feature>
<name>L9U8U2_9GAMM</name>
<dbReference type="InterPro" id="IPR007641">
    <property type="entry name" value="RNA_pol_Rpb2_7"/>
</dbReference>
<dbReference type="NCBIfam" id="NF001616">
    <property type="entry name" value="PRK00405.1"/>
    <property type="match status" value="1"/>
</dbReference>
<dbReference type="InterPro" id="IPR037033">
    <property type="entry name" value="DNA-dir_RNAP_su2_hyb_sf"/>
</dbReference>
<feature type="domain" description="RNA polymerase beta subunit protrusion" evidence="12">
    <location>
        <begin position="27"/>
        <end position="504"/>
    </location>
</feature>
<dbReference type="PANTHER" id="PTHR20856">
    <property type="entry name" value="DNA-DIRECTED RNA POLYMERASE I SUBUNIT 2"/>
    <property type="match status" value="1"/>
</dbReference>
<evidence type="ECO:0000256" key="1">
    <source>
        <dbReference type="ARBA" id="ARBA00022478"/>
    </source>
</evidence>
<evidence type="ECO:0000256" key="8">
    <source>
        <dbReference type="RuleBase" id="RU363031"/>
    </source>
</evidence>
<dbReference type="GO" id="GO:0003677">
    <property type="term" value="F:DNA binding"/>
    <property type="evidence" value="ECO:0007669"/>
    <property type="project" value="UniProtKB-UniRule"/>
</dbReference>
<dbReference type="CDD" id="cd00653">
    <property type="entry name" value="RNA_pol_B_RPB2"/>
    <property type="match status" value="1"/>
</dbReference>
<dbReference type="InterPro" id="IPR007644">
    <property type="entry name" value="RNA_pol_bsu_protrusion"/>
</dbReference>
<feature type="domain" description="RNA polymerase Rpb2" evidence="11">
    <location>
        <begin position="362"/>
        <end position="459"/>
    </location>
</feature>
<dbReference type="GO" id="GO:0000428">
    <property type="term" value="C:DNA-directed RNA polymerase complex"/>
    <property type="evidence" value="ECO:0007669"/>
    <property type="project" value="UniProtKB-KW"/>
</dbReference>
<evidence type="ECO:0000256" key="6">
    <source>
        <dbReference type="HAMAP-Rule" id="MF_01321"/>
    </source>
</evidence>
<dbReference type="Pfam" id="PF00562">
    <property type="entry name" value="RNA_pol_Rpb2_6"/>
    <property type="match status" value="1"/>
</dbReference>
<dbReference type="Pfam" id="PF04563">
    <property type="entry name" value="RNA_pol_Rpb2_1"/>
    <property type="match status" value="1"/>
</dbReference>
<dbReference type="InterPro" id="IPR007642">
    <property type="entry name" value="RNA_pol_Rpb2_2"/>
</dbReference>
<evidence type="ECO:0000259" key="12">
    <source>
        <dbReference type="Pfam" id="PF04563"/>
    </source>
</evidence>
<dbReference type="InterPro" id="IPR010243">
    <property type="entry name" value="RNA_pol_bsu_bac"/>
</dbReference>
<dbReference type="EMBL" id="AOPO01000014">
    <property type="protein sequence ID" value="ELY20663.1"/>
    <property type="molecule type" value="Genomic_DNA"/>
</dbReference>
<dbReference type="Gene3D" id="2.30.150.10">
    <property type="entry name" value="DNA-directed RNA polymerase, beta subunit, external 1 domain"/>
    <property type="match status" value="1"/>
</dbReference>
<feature type="domain" description="DNA-directed RNA polymerase subunit 2 hybrid-binding" evidence="9">
    <location>
        <begin position="722"/>
        <end position="1281"/>
    </location>
</feature>
<dbReference type="Proteomes" id="UP000011651">
    <property type="component" value="Unassembled WGS sequence"/>
</dbReference>
<dbReference type="InterPro" id="IPR014724">
    <property type="entry name" value="RNA_pol_RPB2_OB-fold"/>
</dbReference>
<comment type="catalytic activity">
    <reaction evidence="5 6 8">
        <text>RNA(n) + a ribonucleoside 5'-triphosphate = RNA(n+1) + diphosphate</text>
        <dbReference type="Rhea" id="RHEA:21248"/>
        <dbReference type="Rhea" id="RHEA-COMP:14527"/>
        <dbReference type="Rhea" id="RHEA-COMP:17342"/>
        <dbReference type="ChEBI" id="CHEBI:33019"/>
        <dbReference type="ChEBI" id="CHEBI:61557"/>
        <dbReference type="ChEBI" id="CHEBI:140395"/>
        <dbReference type="EC" id="2.7.7.6"/>
    </reaction>
</comment>
<comment type="function">
    <text evidence="6 8">DNA-dependent RNA polymerase catalyzes the transcription of DNA into RNA using the four ribonucleoside triphosphates as substrates.</text>
</comment>
<dbReference type="PATRIC" id="fig|1204738.3.peg.4013"/>
<evidence type="ECO:0000256" key="3">
    <source>
        <dbReference type="ARBA" id="ARBA00022695"/>
    </source>
</evidence>
<dbReference type="Pfam" id="PF10385">
    <property type="entry name" value="RNA_pol_Rpb2_45"/>
    <property type="match status" value="1"/>
</dbReference>